<proteinExistence type="predicted"/>
<dbReference type="GeneID" id="103252937"/>
<evidence type="ECO:0000313" key="1">
    <source>
        <dbReference type="Proteomes" id="UP000189704"/>
    </source>
</evidence>
<sequence>MPISSLPAALLSQMTVINNVPPPPLRNVPDLKMSKRINYGQLNALCHIRGLQYSRSSCTALSAHNTFIKQYPKIFLHQKTRLPKLFKQEKQR</sequence>
<keyword evidence="1" id="KW-1185">Reference proteome</keyword>
<gene>
    <name evidence="2" type="primary">LOC103252937</name>
</gene>
<accession>A0A1U7T775</accession>
<name>A0A1U7T775_CARSF</name>
<organism evidence="1 2">
    <name type="scientific">Carlito syrichta</name>
    <name type="common">Philippine tarsier</name>
    <name type="synonym">Tarsius syrichta</name>
    <dbReference type="NCBI Taxonomy" id="1868482"/>
    <lineage>
        <taxon>Eukaryota</taxon>
        <taxon>Metazoa</taxon>
        <taxon>Chordata</taxon>
        <taxon>Craniata</taxon>
        <taxon>Vertebrata</taxon>
        <taxon>Euteleostomi</taxon>
        <taxon>Mammalia</taxon>
        <taxon>Eutheria</taxon>
        <taxon>Euarchontoglires</taxon>
        <taxon>Primates</taxon>
        <taxon>Haplorrhini</taxon>
        <taxon>Tarsiiformes</taxon>
        <taxon>Tarsiidae</taxon>
        <taxon>Carlito</taxon>
    </lineage>
</organism>
<protein>
    <submittedName>
        <fullName evidence="2">Cyclic nucleotide-binding domain-containing protein 1-like</fullName>
    </submittedName>
</protein>
<dbReference type="KEGG" id="csyr:103252937"/>
<dbReference type="AlphaFoldDB" id="A0A1U7T775"/>
<evidence type="ECO:0000313" key="2">
    <source>
        <dbReference type="RefSeq" id="XP_008049711.1"/>
    </source>
</evidence>
<dbReference type="OrthoDB" id="9805784at2759"/>
<dbReference type="RefSeq" id="XP_008049711.1">
    <property type="nucleotide sequence ID" value="XM_008051520.1"/>
</dbReference>
<reference evidence="2" key="1">
    <citation type="submission" date="2025-08" db="UniProtKB">
        <authorList>
            <consortium name="RefSeq"/>
        </authorList>
    </citation>
    <scope>IDENTIFICATION</scope>
</reference>
<dbReference type="Proteomes" id="UP000189704">
    <property type="component" value="Unplaced"/>
</dbReference>